<proteinExistence type="predicted"/>
<dbReference type="Pfam" id="PF18885">
    <property type="entry name" value="DUF5648"/>
    <property type="match status" value="1"/>
</dbReference>
<dbReference type="OrthoDB" id="733404at2"/>
<evidence type="ECO:0000259" key="1">
    <source>
        <dbReference type="Pfam" id="PF18885"/>
    </source>
</evidence>
<organism evidence="2 3">
    <name type="scientific">Aureimonas phyllosphaerae</name>
    <dbReference type="NCBI Taxonomy" id="1166078"/>
    <lineage>
        <taxon>Bacteria</taxon>
        <taxon>Pseudomonadati</taxon>
        <taxon>Pseudomonadota</taxon>
        <taxon>Alphaproteobacteria</taxon>
        <taxon>Hyphomicrobiales</taxon>
        <taxon>Aurantimonadaceae</taxon>
        <taxon>Aureimonas</taxon>
    </lineage>
</organism>
<dbReference type="RefSeq" id="WP_139224721.1">
    <property type="nucleotide sequence ID" value="NZ_FOOA01000027.1"/>
</dbReference>
<accession>A0A7W6FX27</accession>
<dbReference type="SUPFAM" id="SSF51120">
    <property type="entry name" value="beta-Roll"/>
    <property type="match status" value="1"/>
</dbReference>
<dbReference type="EMBL" id="JACIDO010000010">
    <property type="protein sequence ID" value="MBB3937652.1"/>
    <property type="molecule type" value="Genomic_DNA"/>
</dbReference>
<name>A0A7W6FX27_9HYPH</name>
<keyword evidence="3" id="KW-1185">Reference proteome</keyword>
<feature type="domain" description="DUF5648" evidence="1">
    <location>
        <begin position="192"/>
        <end position="331"/>
    </location>
</feature>
<dbReference type="InterPro" id="IPR011049">
    <property type="entry name" value="Serralysin-like_metalloprot_C"/>
</dbReference>
<evidence type="ECO:0000313" key="3">
    <source>
        <dbReference type="Proteomes" id="UP000531216"/>
    </source>
</evidence>
<dbReference type="AlphaFoldDB" id="A0A7W6FX27"/>
<dbReference type="Proteomes" id="UP000531216">
    <property type="component" value="Unassembled WGS sequence"/>
</dbReference>
<dbReference type="InterPro" id="IPR043708">
    <property type="entry name" value="DUF5648"/>
</dbReference>
<comment type="caution">
    <text evidence="2">The sequence shown here is derived from an EMBL/GenBank/DDBJ whole genome shotgun (WGS) entry which is preliminary data.</text>
</comment>
<gene>
    <name evidence="2" type="ORF">GGR05_003819</name>
</gene>
<dbReference type="Gene3D" id="2.150.10.10">
    <property type="entry name" value="Serralysin-like metalloprotease, C-terminal"/>
    <property type="match status" value="1"/>
</dbReference>
<reference evidence="2 3" key="1">
    <citation type="submission" date="2020-08" db="EMBL/GenBank/DDBJ databases">
        <title>Genomic Encyclopedia of Type Strains, Phase IV (KMG-IV): sequencing the most valuable type-strain genomes for metagenomic binning, comparative biology and taxonomic classification.</title>
        <authorList>
            <person name="Goeker M."/>
        </authorList>
    </citation>
    <scope>NUCLEOTIDE SEQUENCE [LARGE SCALE GENOMIC DNA]</scope>
    <source>
        <strain evidence="2 3">DSM 25024</strain>
    </source>
</reference>
<protein>
    <recommendedName>
        <fullName evidence="1">DUF5648 domain-containing protein</fullName>
    </recommendedName>
</protein>
<sequence>MALRFAERVGTPGSDNLAGATNTITFGLAGNDTLTSSGGSVFSVLVGGSGNDTYTSRPGTVITVADNGGGFDRLVTSTLSLGSNTVTAIVDGRHFLALNQDTGEAVFVLDYQQSSNAIEAIQTPDGTFSSVELVAFAQAQPSFQGNLAWEDLLRYGLAQPVSTLDTNEAIAFYAYRATALENALPVGSEDAVYRFFDTRSGSHFYTASVAERDQVAASLPDFRYEGEAFEAAPDGAAGTIDVFRFLNTQTGTHFYTANVAERDLLIQTNGTSRYEGEAYEAYAEDGAGRAALHRFLNTDTGSHFYTASADEQAFVAANFAQYRYEGVGYYVDL</sequence>
<evidence type="ECO:0000313" key="2">
    <source>
        <dbReference type="EMBL" id="MBB3937652.1"/>
    </source>
</evidence>